<evidence type="ECO:0000256" key="1">
    <source>
        <dbReference type="SAM" id="Coils"/>
    </source>
</evidence>
<comment type="caution">
    <text evidence="2">The sequence shown here is derived from an EMBL/GenBank/DDBJ whole genome shotgun (WGS) entry which is preliminary data.</text>
</comment>
<accession>A0A556RVX9</accession>
<evidence type="ECO:0000313" key="3">
    <source>
        <dbReference type="Proteomes" id="UP000319483"/>
    </source>
</evidence>
<protein>
    <submittedName>
        <fullName evidence="2">DUF2570 domain-containing protein</fullName>
    </submittedName>
</protein>
<organism evidence="2 3">
    <name type="scientific">Gilliamella apicola</name>
    <dbReference type="NCBI Taxonomy" id="1196095"/>
    <lineage>
        <taxon>Bacteria</taxon>
        <taxon>Pseudomonadati</taxon>
        <taxon>Pseudomonadota</taxon>
        <taxon>Gammaproteobacteria</taxon>
        <taxon>Orbales</taxon>
        <taxon>Orbaceae</taxon>
        <taxon>Gilliamella</taxon>
    </lineage>
</organism>
<dbReference type="RefSeq" id="WP_144093075.1">
    <property type="nucleotide sequence ID" value="NZ_CAMLFG010000001.1"/>
</dbReference>
<feature type="coiled-coil region" evidence="1">
    <location>
        <begin position="54"/>
        <end position="81"/>
    </location>
</feature>
<gene>
    <name evidence="2" type="ORF">FPQ15_12395</name>
</gene>
<dbReference type="Proteomes" id="UP000319483">
    <property type="component" value="Unassembled WGS sequence"/>
</dbReference>
<reference evidence="2 3" key="1">
    <citation type="submission" date="2019-07" db="EMBL/GenBank/DDBJ databases">
        <title>Gilliamella genomes.</title>
        <authorList>
            <person name="Zheng H."/>
        </authorList>
    </citation>
    <scope>NUCLEOTIDE SEQUENCE [LARGE SCALE GENOMIC DNA]</scope>
    <source>
        <strain evidence="2 3">W8127</strain>
    </source>
</reference>
<proteinExistence type="predicted"/>
<dbReference type="EMBL" id="VMHM01000018">
    <property type="protein sequence ID" value="TSJ93047.1"/>
    <property type="molecule type" value="Genomic_DNA"/>
</dbReference>
<name>A0A556RVX9_9GAMM</name>
<sequence length="115" mass="13691">MNKFIGIFIFLWLALFYKYIEEVRISKERHAQVQELTSKLFQLEQKNIIDNQIIANNELTKRNLENQSLQMQEKLDDLLKNNNCANEYVPDDIANRLYERAKGIRQSTDIRKSVN</sequence>
<evidence type="ECO:0000313" key="2">
    <source>
        <dbReference type="EMBL" id="TSJ93047.1"/>
    </source>
</evidence>
<keyword evidence="1" id="KW-0175">Coiled coil</keyword>
<dbReference type="AlphaFoldDB" id="A0A556RVX9"/>